<evidence type="ECO:0000313" key="1">
    <source>
        <dbReference type="EMBL" id="JAH36990.1"/>
    </source>
</evidence>
<protein>
    <submittedName>
        <fullName evidence="1">Uncharacterized protein</fullName>
    </submittedName>
</protein>
<accession>A0A0E9S8I4</accession>
<reference evidence="1" key="1">
    <citation type="submission" date="2014-11" db="EMBL/GenBank/DDBJ databases">
        <authorList>
            <person name="Amaro Gonzalez C."/>
        </authorList>
    </citation>
    <scope>NUCLEOTIDE SEQUENCE</scope>
</reference>
<sequence length="36" mass="4351">MHIRDSQTHCTYVYLWAVLCSYAVDTQHDKNTKMYK</sequence>
<reference evidence="1" key="2">
    <citation type="journal article" date="2015" name="Fish Shellfish Immunol.">
        <title>Early steps in the European eel (Anguilla anguilla)-Vibrio vulnificus interaction in the gills: Role of the RtxA13 toxin.</title>
        <authorList>
            <person name="Callol A."/>
            <person name="Pajuelo D."/>
            <person name="Ebbesson L."/>
            <person name="Teles M."/>
            <person name="MacKenzie S."/>
            <person name="Amaro C."/>
        </authorList>
    </citation>
    <scope>NUCLEOTIDE SEQUENCE</scope>
</reference>
<dbReference type="AlphaFoldDB" id="A0A0E9S8I4"/>
<name>A0A0E9S8I4_ANGAN</name>
<organism evidence="1">
    <name type="scientific">Anguilla anguilla</name>
    <name type="common">European freshwater eel</name>
    <name type="synonym">Muraena anguilla</name>
    <dbReference type="NCBI Taxonomy" id="7936"/>
    <lineage>
        <taxon>Eukaryota</taxon>
        <taxon>Metazoa</taxon>
        <taxon>Chordata</taxon>
        <taxon>Craniata</taxon>
        <taxon>Vertebrata</taxon>
        <taxon>Euteleostomi</taxon>
        <taxon>Actinopterygii</taxon>
        <taxon>Neopterygii</taxon>
        <taxon>Teleostei</taxon>
        <taxon>Anguilliformes</taxon>
        <taxon>Anguillidae</taxon>
        <taxon>Anguilla</taxon>
    </lineage>
</organism>
<dbReference type="EMBL" id="GBXM01071587">
    <property type="protein sequence ID" value="JAH36990.1"/>
    <property type="molecule type" value="Transcribed_RNA"/>
</dbReference>
<proteinExistence type="predicted"/>